<evidence type="ECO:0000313" key="3">
    <source>
        <dbReference type="Proteomes" id="UP000838686"/>
    </source>
</evidence>
<accession>A0ABN8GFB0</accession>
<keyword evidence="2" id="KW-0378">Hydrolase</keyword>
<dbReference type="InterPro" id="IPR004843">
    <property type="entry name" value="Calcineurin-like_PHP"/>
</dbReference>
<dbReference type="CDD" id="cd07383">
    <property type="entry name" value="MPP_Dcr2"/>
    <property type="match status" value="1"/>
</dbReference>
<evidence type="ECO:0000313" key="2">
    <source>
        <dbReference type="EMBL" id="CAH1201847.1"/>
    </source>
</evidence>
<dbReference type="RefSeq" id="WP_236340084.1">
    <property type="nucleotide sequence ID" value="NZ_CAKMMF010000007.1"/>
</dbReference>
<sequence length="329" mass="36389">MNPLRPLHFRKNGTFRIVQFTDIHWQNDDPADWLSRDLMQEILNAEAPDLVVFTGDIIHSELCDNPAAAFAHAVSAVSESGTPWAFVFGNHDAEEGITREALMTLSGRLPGCIAQRGPSECSGVGNYSIIIGGSEDCARTAAVLYLFDSGSKAPQDIGGAAWIEQDQIQWYRQQSLRYRTSKNGGAVPSLAFFHIPLPEYNDLWDFHTCYGTNLEGVGSPRINSGLFHAFWESGDVKGVFAGHDHLNDYWGYLHGISLCYGRTTGFNAYGRDGLARGARVIELREGDGEFATWLRLEGGVLVKEQPLHSPLYSDLALQLKKRLPSSITR</sequence>
<protein>
    <submittedName>
        <fullName evidence="2">3',5'-cyclic adenosine monophosphate phosphodiesterase CpdA</fullName>
        <ecNumber evidence="2">3.1.4.53</ecNumber>
    </submittedName>
</protein>
<dbReference type="EMBL" id="CAKMMF010000007">
    <property type="protein sequence ID" value="CAH1201847.1"/>
    <property type="molecule type" value="Genomic_DNA"/>
</dbReference>
<feature type="domain" description="Calcineurin-like phosphoesterase" evidence="1">
    <location>
        <begin position="15"/>
        <end position="245"/>
    </location>
</feature>
<dbReference type="PIRSF" id="PIRSF030250">
    <property type="entry name" value="Ptase_At2g46880"/>
    <property type="match status" value="1"/>
</dbReference>
<dbReference type="Gene3D" id="3.60.21.10">
    <property type="match status" value="1"/>
</dbReference>
<dbReference type="EC" id="3.1.4.53" evidence="2"/>
<dbReference type="InterPro" id="IPR029052">
    <property type="entry name" value="Metallo-depent_PP-like"/>
</dbReference>
<comment type="caution">
    <text evidence="2">The sequence shown here is derived from an EMBL/GenBank/DDBJ whole genome shotgun (WGS) entry which is preliminary data.</text>
</comment>
<dbReference type="PANTHER" id="PTHR32440">
    <property type="entry name" value="PHOSPHATASE DCR2-RELATED-RELATED"/>
    <property type="match status" value="1"/>
</dbReference>
<dbReference type="SUPFAM" id="SSF56300">
    <property type="entry name" value="Metallo-dependent phosphatases"/>
    <property type="match status" value="1"/>
</dbReference>
<dbReference type="GO" id="GO:0004115">
    <property type="term" value="F:3',5'-cyclic-AMP phosphodiesterase activity"/>
    <property type="evidence" value="ECO:0007669"/>
    <property type="project" value="UniProtKB-EC"/>
</dbReference>
<keyword evidence="3" id="KW-1185">Reference proteome</keyword>
<name>A0ABN8GFB0_9BACL</name>
<dbReference type="InterPro" id="IPR011230">
    <property type="entry name" value="PAP14/16/28/29"/>
</dbReference>
<proteinExistence type="predicted"/>
<reference evidence="2" key="1">
    <citation type="submission" date="2022-01" db="EMBL/GenBank/DDBJ databases">
        <authorList>
            <person name="Criscuolo A."/>
        </authorList>
    </citation>
    <scope>NUCLEOTIDE SEQUENCE</scope>
    <source>
        <strain evidence="2">CIP111893</strain>
    </source>
</reference>
<evidence type="ECO:0000259" key="1">
    <source>
        <dbReference type="Pfam" id="PF00149"/>
    </source>
</evidence>
<dbReference type="PANTHER" id="PTHR32440:SF11">
    <property type="entry name" value="METALLOPHOSPHOESTERASE DOMAIN-CONTAINING PROTEIN"/>
    <property type="match status" value="1"/>
</dbReference>
<organism evidence="2 3">
    <name type="scientific">Paenibacillus plantiphilus</name>
    <dbReference type="NCBI Taxonomy" id="2905650"/>
    <lineage>
        <taxon>Bacteria</taxon>
        <taxon>Bacillati</taxon>
        <taxon>Bacillota</taxon>
        <taxon>Bacilli</taxon>
        <taxon>Bacillales</taxon>
        <taxon>Paenibacillaceae</taxon>
        <taxon>Paenibacillus</taxon>
    </lineage>
</organism>
<gene>
    <name evidence="2" type="primary">cpdA</name>
    <name evidence="2" type="ORF">PAECIP111893_01746</name>
</gene>
<dbReference type="Proteomes" id="UP000838686">
    <property type="component" value="Unassembled WGS sequence"/>
</dbReference>
<dbReference type="Pfam" id="PF00149">
    <property type="entry name" value="Metallophos"/>
    <property type="match status" value="1"/>
</dbReference>